<evidence type="ECO:0000256" key="8">
    <source>
        <dbReference type="ARBA" id="ARBA00022692"/>
    </source>
</evidence>
<keyword evidence="5" id="KW-0997">Cell inner membrane</keyword>
<evidence type="ECO:0000256" key="2">
    <source>
        <dbReference type="ARBA" id="ARBA00004429"/>
    </source>
</evidence>
<evidence type="ECO:0000256" key="9">
    <source>
        <dbReference type="ARBA" id="ARBA00022741"/>
    </source>
</evidence>
<evidence type="ECO:0000259" key="18">
    <source>
        <dbReference type="PROSITE" id="PS50885"/>
    </source>
</evidence>
<evidence type="ECO:0000256" key="4">
    <source>
        <dbReference type="ARBA" id="ARBA00022475"/>
    </source>
</evidence>
<evidence type="ECO:0000313" key="20">
    <source>
        <dbReference type="Proteomes" id="UP000199071"/>
    </source>
</evidence>
<sequence length="462" mass="49784">MRVLPKSLGGQLVALLIGALVVAQGVSFLLFTGDREDAVRVANRAGLLGNMASVVRVLASSPKDTRPALAVAATSPRIRYWISNNSAVEKADPGAEAANAPFDRMFQMQLREPPRIALVDDKGKQTRGPRDGPKHGPGRDHPYADPDYDVRASVPFPDGGWLNAQTRIRAEQVPFPWPTIISALLMAAAILLIIGFTVRRVTLPLAALAKSVEAFGLGGPSKPLPETGPNEVRRLTSAFNRMQDRLERFIADRTRMLAAIGHDLRTPITSLKLRAELLDDEEARTRMSATLDDMQRMTEATLAFARDDAAAESARQVDLEALIESVVDDQSTLGHQVTFTGGGRLPYSCRPTAIKRAIGNVLENAVRYGKRARVTLADTKAGPIITVDDDGPGIPADRVEEVFKPFVRLETSRSRETGGVGLGLSIARSIILGHGGGMTLSNRPEGGLRVEIRLPPPAAQTA</sequence>
<keyword evidence="8 16" id="KW-0812">Transmembrane</keyword>
<dbReference type="PROSITE" id="PS50885">
    <property type="entry name" value="HAMP"/>
    <property type="match status" value="1"/>
</dbReference>
<dbReference type="InterPro" id="IPR036890">
    <property type="entry name" value="HATPase_C_sf"/>
</dbReference>
<evidence type="ECO:0000256" key="7">
    <source>
        <dbReference type="ARBA" id="ARBA00022679"/>
    </source>
</evidence>
<keyword evidence="11" id="KW-0067">ATP-binding</keyword>
<dbReference type="EC" id="2.7.13.3" evidence="3"/>
<keyword evidence="10 19" id="KW-0418">Kinase</keyword>
<keyword evidence="20" id="KW-1185">Reference proteome</keyword>
<keyword evidence="13" id="KW-0902">Two-component regulatory system</keyword>
<dbReference type="InterPro" id="IPR003594">
    <property type="entry name" value="HATPase_dom"/>
</dbReference>
<evidence type="ECO:0000256" key="1">
    <source>
        <dbReference type="ARBA" id="ARBA00000085"/>
    </source>
</evidence>
<dbReference type="Proteomes" id="UP000199071">
    <property type="component" value="Unassembled WGS sequence"/>
</dbReference>
<evidence type="ECO:0000256" key="10">
    <source>
        <dbReference type="ARBA" id="ARBA00022777"/>
    </source>
</evidence>
<keyword evidence="6" id="KW-0597">Phosphoprotein</keyword>
<dbReference type="InterPro" id="IPR050980">
    <property type="entry name" value="2C_sensor_his_kinase"/>
</dbReference>
<dbReference type="PRINTS" id="PR00344">
    <property type="entry name" value="BCTRLSENSOR"/>
</dbReference>
<dbReference type="CDD" id="cd00082">
    <property type="entry name" value="HisKA"/>
    <property type="match status" value="1"/>
</dbReference>
<dbReference type="PROSITE" id="PS50109">
    <property type="entry name" value="HIS_KIN"/>
    <property type="match status" value="1"/>
</dbReference>
<dbReference type="GO" id="GO:0000155">
    <property type="term" value="F:phosphorelay sensor kinase activity"/>
    <property type="evidence" value="ECO:0007669"/>
    <property type="project" value="InterPro"/>
</dbReference>
<feature type="transmembrane region" description="Helical" evidence="16">
    <location>
        <begin position="175"/>
        <end position="198"/>
    </location>
</feature>
<evidence type="ECO:0000256" key="6">
    <source>
        <dbReference type="ARBA" id="ARBA00022553"/>
    </source>
</evidence>
<dbReference type="RefSeq" id="WP_139167869.1">
    <property type="nucleotide sequence ID" value="NZ_FMXQ01000007.1"/>
</dbReference>
<evidence type="ECO:0000259" key="17">
    <source>
        <dbReference type="PROSITE" id="PS50109"/>
    </source>
</evidence>
<comment type="subcellular location">
    <subcellularLocation>
        <location evidence="2">Cell inner membrane</location>
        <topology evidence="2">Multi-pass membrane protein</topology>
    </subcellularLocation>
</comment>
<dbReference type="SUPFAM" id="SSF158472">
    <property type="entry name" value="HAMP domain-like"/>
    <property type="match status" value="1"/>
</dbReference>
<dbReference type="Gene3D" id="3.30.565.10">
    <property type="entry name" value="Histidine kinase-like ATPase, C-terminal domain"/>
    <property type="match status" value="1"/>
</dbReference>
<dbReference type="InterPro" id="IPR003660">
    <property type="entry name" value="HAMP_dom"/>
</dbReference>
<dbReference type="Pfam" id="PF02518">
    <property type="entry name" value="HATPase_c"/>
    <property type="match status" value="1"/>
</dbReference>
<evidence type="ECO:0000256" key="11">
    <source>
        <dbReference type="ARBA" id="ARBA00022840"/>
    </source>
</evidence>
<keyword evidence="9" id="KW-0547">Nucleotide-binding</keyword>
<evidence type="ECO:0000256" key="13">
    <source>
        <dbReference type="ARBA" id="ARBA00023012"/>
    </source>
</evidence>
<evidence type="ECO:0000256" key="3">
    <source>
        <dbReference type="ARBA" id="ARBA00012438"/>
    </source>
</evidence>
<dbReference type="CDD" id="cd06225">
    <property type="entry name" value="HAMP"/>
    <property type="match status" value="1"/>
</dbReference>
<dbReference type="InterPro" id="IPR036097">
    <property type="entry name" value="HisK_dim/P_sf"/>
</dbReference>
<dbReference type="AlphaFoldDB" id="A0A1G6DFB0"/>
<feature type="domain" description="HAMP" evidence="18">
    <location>
        <begin position="199"/>
        <end position="251"/>
    </location>
</feature>
<evidence type="ECO:0000313" key="19">
    <source>
        <dbReference type="EMBL" id="SDB43857.1"/>
    </source>
</evidence>
<evidence type="ECO:0000256" key="5">
    <source>
        <dbReference type="ARBA" id="ARBA00022519"/>
    </source>
</evidence>
<dbReference type="PANTHER" id="PTHR44936">
    <property type="entry name" value="SENSOR PROTEIN CREC"/>
    <property type="match status" value="1"/>
</dbReference>
<dbReference type="STRING" id="665467.SAMN02982931_03316"/>
<dbReference type="Pfam" id="PF00672">
    <property type="entry name" value="HAMP"/>
    <property type="match status" value="1"/>
</dbReference>
<feature type="region of interest" description="Disordered" evidence="15">
    <location>
        <begin position="117"/>
        <end position="146"/>
    </location>
</feature>
<dbReference type="OrthoDB" id="9804645at2"/>
<dbReference type="SUPFAM" id="SSF55874">
    <property type="entry name" value="ATPase domain of HSP90 chaperone/DNA topoisomerase II/histidine kinase"/>
    <property type="match status" value="1"/>
</dbReference>
<keyword evidence="7" id="KW-0808">Transferase</keyword>
<dbReference type="PANTHER" id="PTHR44936:SF5">
    <property type="entry name" value="SENSOR HISTIDINE KINASE ENVZ"/>
    <property type="match status" value="1"/>
</dbReference>
<comment type="catalytic activity">
    <reaction evidence="1">
        <text>ATP + protein L-histidine = ADP + protein N-phospho-L-histidine.</text>
        <dbReference type="EC" id="2.7.13.3"/>
    </reaction>
</comment>
<dbReference type="SMART" id="SM00304">
    <property type="entry name" value="HAMP"/>
    <property type="match status" value="1"/>
</dbReference>
<dbReference type="InterPro" id="IPR004358">
    <property type="entry name" value="Sig_transdc_His_kin-like_C"/>
</dbReference>
<evidence type="ECO:0000256" key="14">
    <source>
        <dbReference type="ARBA" id="ARBA00023136"/>
    </source>
</evidence>
<organism evidence="19 20">
    <name type="scientific">Bauldia litoralis</name>
    <dbReference type="NCBI Taxonomy" id="665467"/>
    <lineage>
        <taxon>Bacteria</taxon>
        <taxon>Pseudomonadati</taxon>
        <taxon>Pseudomonadota</taxon>
        <taxon>Alphaproteobacteria</taxon>
        <taxon>Hyphomicrobiales</taxon>
        <taxon>Kaistiaceae</taxon>
        <taxon>Bauldia</taxon>
    </lineage>
</organism>
<evidence type="ECO:0000256" key="12">
    <source>
        <dbReference type="ARBA" id="ARBA00022989"/>
    </source>
</evidence>
<dbReference type="EMBL" id="FMXQ01000007">
    <property type="protein sequence ID" value="SDB43857.1"/>
    <property type="molecule type" value="Genomic_DNA"/>
</dbReference>
<keyword evidence="4" id="KW-1003">Cell membrane</keyword>
<evidence type="ECO:0000256" key="16">
    <source>
        <dbReference type="SAM" id="Phobius"/>
    </source>
</evidence>
<dbReference type="InterPro" id="IPR005467">
    <property type="entry name" value="His_kinase_dom"/>
</dbReference>
<dbReference type="Gene3D" id="1.10.287.130">
    <property type="match status" value="1"/>
</dbReference>
<protein>
    <recommendedName>
        <fullName evidence="3">histidine kinase</fullName>
        <ecNumber evidence="3">2.7.13.3</ecNumber>
    </recommendedName>
</protein>
<dbReference type="SUPFAM" id="SSF47384">
    <property type="entry name" value="Homodimeric domain of signal transducing histidine kinase"/>
    <property type="match status" value="1"/>
</dbReference>
<dbReference type="Pfam" id="PF00512">
    <property type="entry name" value="HisKA"/>
    <property type="match status" value="1"/>
</dbReference>
<name>A0A1G6DFB0_9HYPH</name>
<accession>A0A1G6DFB0</accession>
<feature type="domain" description="Histidine kinase" evidence="17">
    <location>
        <begin position="259"/>
        <end position="458"/>
    </location>
</feature>
<gene>
    <name evidence="19" type="ORF">SAMN02982931_03316</name>
</gene>
<dbReference type="InterPro" id="IPR003661">
    <property type="entry name" value="HisK_dim/P_dom"/>
</dbReference>
<keyword evidence="14 16" id="KW-0472">Membrane</keyword>
<dbReference type="GO" id="GO:0005886">
    <property type="term" value="C:plasma membrane"/>
    <property type="evidence" value="ECO:0007669"/>
    <property type="project" value="UniProtKB-SubCell"/>
</dbReference>
<dbReference type="SMART" id="SM00388">
    <property type="entry name" value="HisKA"/>
    <property type="match status" value="1"/>
</dbReference>
<evidence type="ECO:0000256" key="15">
    <source>
        <dbReference type="SAM" id="MobiDB-lite"/>
    </source>
</evidence>
<keyword evidence="12 16" id="KW-1133">Transmembrane helix</keyword>
<proteinExistence type="predicted"/>
<dbReference type="SMART" id="SM00387">
    <property type="entry name" value="HATPase_c"/>
    <property type="match status" value="1"/>
</dbReference>
<dbReference type="GO" id="GO:0005524">
    <property type="term" value="F:ATP binding"/>
    <property type="evidence" value="ECO:0007669"/>
    <property type="project" value="UniProtKB-KW"/>
</dbReference>
<reference evidence="19 20" key="1">
    <citation type="submission" date="2016-10" db="EMBL/GenBank/DDBJ databases">
        <authorList>
            <person name="de Groot N.N."/>
        </authorList>
    </citation>
    <scope>NUCLEOTIDE SEQUENCE [LARGE SCALE GENOMIC DNA]</scope>
    <source>
        <strain evidence="19 20">ATCC 35022</strain>
    </source>
</reference>